<dbReference type="InterPro" id="IPR050879">
    <property type="entry name" value="Acyltransferase_3"/>
</dbReference>
<dbReference type="PANTHER" id="PTHR23028:SF134">
    <property type="entry name" value="PUTATIVE (AFU_ORTHOLOGUE AFUA_4G08520)-RELATED"/>
    <property type="match status" value="1"/>
</dbReference>
<evidence type="ECO:0000313" key="5">
    <source>
        <dbReference type="Proteomes" id="UP000030651"/>
    </source>
</evidence>
<keyword evidence="2" id="KW-0472">Membrane</keyword>
<keyword evidence="2" id="KW-1133">Transmembrane helix</keyword>
<reference evidence="5" key="1">
    <citation type="journal article" date="2015" name="BMC Genomics">
        <title>Genomic and transcriptomic analysis of the endophytic fungus Pestalotiopsis fici reveals its lifestyle and high potential for synthesis of natural products.</title>
        <authorList>
            <person name="Wang X."/>
            <person name="Zhang X."/>
            <person name="Liu L."/>
            <person name="Xiang M."/>
            <person name="Wang W."/>
            <person name="Sun X."/>
            <person name="Che Y."/>
            <person name="Guo L."/>
            <person name="Liu G."/>
            <person name="Guo L."/>
            <person name="Wang C."/>
            <person name="Yin W.B."/>
            <person name="Stadler M."/>
            <person name="Zhang X."/>
            <person name="Liu X."/>
        </authorList>
    </citation>
    <scope>NUCLEOTIDE SEQUENCE [LARGE SCALE GENOMIC DNA]</scope>
    <source>
        <strain evidence="5">W106-1 / CGMCC3.15140</strain>
    </source>
</reference>
<keyword evidence="2" id="KW-0812">Transmembrane</keyword>
<feature type="transmembrane region" description="Helical" evidence="2">
    <location>
        <begin position="394"/>
        <end position="412"/>
    </location>
</feature>
<dbReference type="OrthoDB" id="5819582at2759"/>
<dbReference type="AlphaFoldDB" id="W3WWB1"/>
<dbReference type="GeneID" id="19275243"/>
<feature type="transmembrane region" description="Helical" evidence="2">
    <location>
        <begin position="358"/>
        <end position="382"/>
    </location>
</feature>
<keyword evidence="5" id="KW-1185">Reference proteome</keyword>
<feature type="transmembrane region" description="Helical" evidence="2">
    <location>
        <begin position="313"/>
        <end position="331"/>
    </location>
</feature>
<gene>
    <name evidence="4" type="ORF">PFICI_10230</name>
</gene>
<dbReference type="Proteomes" id="UP000030651">
    <property type="component" value="Unassembled WGS sequence"/>
</dbReference>
<feature type="transmembrane region" description="Helical" evidence="2">
    <location>
        <begin position="176"/>
        <end position="198"/>
    </location>
</feature>
<dbReference type="PANTHER" id="PTHR23028">
    <property type="entry name" value="ACETYLTRANSFERASE"/>
    <property type="match status" value="1"/>
</dbReference>
<evidence type="ECO:0000256" key="1">
    <source>
        <dbReference type="SAM" id="MobiDB-lite"/>
    </source>
</evidence>
<feature type="transmembrane region" description="Helical" evidence="2">
    <location>
        <begin position="239"/>
        <end position="260"/>
    </location>
</feature>
<feature type="domain" description="Acyltransferase 3" evidence="3">
    <location>
        <begin position="80"/>
        <end position="449"/>
    </location>
</feature>
<feature type="transmembrane region" description="Helical" evidence="2">
    <location>
        <begin position="85"/>
        <end position="103"/>
    </location>
</feature>
<dbReference type="InParanoid" id="W3WWB1"/>
<dbReference type="eggNOG" id="ENOG502RYMZ">
    <property type="taxonomic scope" value="Eukaryota"/>
</dbReference>
<name>W3WWB1_PESFW</name>
<feature type="transmembrane region" description="Helical" evidence="2">
    <location>
        <begin position="424"/>
        <end position="445"/>
    </location>
</feature>
<feature type="transmembrane region" description="Helical" evidence="2">
    <location>
        <begin position="123"/>
        <end position="146"/>
    </location>
</feature>
<dbReference type="GO" id="GO:0016747">
    <property type="term" value="F:acyltransferase activity, transferring groups other than amino-acyl groups"/>
    <property type="evidence" value="ECO:0007669"/>
    <property type="project" value="InterPro"/>
</dbReference>
<evidence type="ECO:0000259" key="3">
    <source>
        <dbReference type="Pfam" id="PF01757"/>
    </source>
</evidence>
<dbReference type="EMBL" id="KI912115">
    <property type="protein sequence ID" value="ETS78168.1"/>
    <property type="molecule type" value="Genomic_DNA"/>
</dbReference>
<dbReference type="HOGENOM" id="CLU_005679_13_5_1"/>
<dbReference type="Pfam" id="PF01757">
    <property type="entry name" value="Acyl_transf_3"/>
    <property type="match status" value="1"/>
</dbReference>
<evidence type="ECO:0000256" key="2">
    <source>
        <dbReference type="SAM" id="Phobius"/>
    </source>
</evidence>
<dbReference type="InterPro" id="IPR002656">
    <property type="entry name" value="Acyl_transf_3_dom"/>
</dbReference>
<dbReference type="OMA" id="YHIISAF"/>
<sequence>MYSYSAVAPREDEESLLPGSPTLQQPHQRSAGRRFCSMPSMGELIARTLLFMRPSFMMRGTAAVEGSEKVVATTKKHGTEYLDGVRGLASFIVLILHWSHIPYPAVNAGWGYQGNTSFWLLPFVRIIHSGAAMVSVFFVISGFVLSHRYIQRMHRREYNELFASLTSITWRRAIRLFLPAFVSSLMAFVFACVGIIVVPHKVNGEPFEHSFSAYLDFLDAESNPWDWTAEFFGFYNPQLWSIAVEFRGSMIVFLMVLALARTRTGIRIAIETFLIIHSFGHKRWDVALFITGMTLAELQVIFRKPTSGTRMRVVNGILITALIMGLFLAGYPRDGNIKTIGYMWSKNVWPYSAYRRRFWIAIGSILIVGPMAFLPSVQAIFLTRPIRYLGRISFALYLTHGLGNRTVGKWLLNGCWDYIGKEGFWPYTISFIVSTSLYFPFIFWISDMFWRAVDIPSTDLAKRLEKWCSSPAEPER</sequence>
<proteinExistence type="predicted"/>
<protein>
    <recommendedName>
        <fullName evidence="3">Acyltransferase 3 domain-containing protein</fullName>
    </recommendedName>
</protein>
<organism evidence="4 5">
    <name type="scientific">Pestalotiopsis fici (strain W106-1 / CGMCC3.15140)</name>
    <dbReference type="NCBI Taxonomy" id="1229662"/>
    <lineage>
        <taxon>Eukaryota</taxon>
        <taxon>Fungi</taxon>
        <taxon>Dikarya</taxon>
        <taxon>Ascomycota</taxon>
        <taxon>Pezizomycotina</taxon>
        <taxon>Sordariomycetes</taxon>
        <taxon>Xylariomycetidae</taxon>
        <taxon>Amphisphaeriales</taxon>
        <taxon>Sporocadaceae</taxon>
        <taxon>Pestalotiopsis</taxon>
    </lineage>
</organism>
<dbReference type="KEGG" id="pfy:PFICI_10230"/>
<accession>W3WWB1</accession>
<evidence type="ECO:0000313" key="4">
    <source>
        <dbReference type="EMBL" id="ETS78168.1"/>
    </source>
</evidence>
<feature type="region of interest" description="Disordered" evidence="1">
    <location>
        <begin position="1"/>
        <end position="32"/>
    </location>
</feature>
<dbReference type="RefSeq" id="XP_007837002.1">
    <property type="nucleotide sequence ID" value="XM_007838811.1"/>
</dbReference>